<protein>
    <recommendedName>
        <fullName evidence="3">Carboxypeptidase regulatory-like domain-containing protein</fullName>
    </recommendedName>
</protein>
<dbReference type="HOGENOM" id="CLU_113730_3_0_0"/>
<gene>
    <name evidence="1" type="ORF">DSM3645_22359</name>
</gene>
<proteinExistence type="predicted"/>
<evidence type="ECO:0000313" key="1">
    <source>
        <dbReference type="EMBL" id="EAQ79930.1"/>
    </source>
</evidence>
<dbReference type="Proteomes" id="UP000004358">
    <property type="component" value="Unassembled WGS sequence"/>
</dbReference>
<dbReference type="eggNOG" id="ENOG50335DK">
    <property type="taxonomic scope" value="Bacteria"/>
</dbReference>
<comment type="caution">
    <text evidence="1">The sequence shown here is derived from an EMBL/GenBank/DDBJ whole genome shotgun (WGS) entry which is preliminary data.</text>
</comment>
<evidence type="ECO:0000313" key="2">
    <source>
        <dbReference type="Proteomes" id="UP000004358"/>
    </source>
</evidence>
<accession>A3ZUL5</accession>
<organism evidence="1 2">
    <name type="scientific">Blastopirellula marina DSM 3645</name>
    <dbReference type="NCBI Taxonomy" id="314230"/>
    <lineage>
        <taxon>Bacteria</taxon>
        <taxon>Pseudomonadati</taxon>
        <taxon>Planctomycetota</taxon>
        <taxon>Planctomycetia</taxon>
        <taxon>Pirellulales</taxon>
        <taxon>Pirellulaceae</taxon>
        <taxon>Blastopirellula</taxon>
    </lineage>
</organism>
<name>A3ZUL5_9BACT</name>
<dbReference type="EMBL" id="AANZ01000012">
    <property type="protein sequence ID" value="EAQ79930.1"/>
    <property type="molecule type" value="Genomic_DNA"/>
</dbReference>
<dbReference type="AlphaFoldDB" id="A3ZUL5"/>
<sequence length="143" mass="15576">MLDFIVKALFFFSISLLIPLLGCSETGVPREAVSGHVTLDGQPLPEGTIQLQPLGEGPSAGGKIQEGRYELSRNVGPSPGKYRIDINAWKESGRIIRDEAMGTTEENLISIIPPKYNLNSTLEINVEKGGNNQFDFDLVTTSK</sequence>
<reference evidence="1 2" key="1">
    <citation type="submission" date="2006-02" db="EMBL/GenBank/DDBJ databases">
        <authorList>
            <person name="Amann R."/>
            <person name="Ferriera S."/>
            <person name="Johnson J."/>
            <person name="Kravitz S."/>
            <person name="Halpern A."/>
            <person name="Remington K."/>
            <person name="Beeson K."/>
            <person name="Tran B."/>
            <person name="Rogers Y.-H."/>
            <person name="Friedman R."/>
            <person name="Venter J.C."/>
        </authorList>
    </citation>
    <scope>NUCLEOTIDE SEQUENCE [LARGE SCALE GENOMIC DNA]</scope>
    <source>
        <strain evidence="1 2">DSM 3645</strain>
    </source>
</reference>
<evidence type="ECO:0008006" key="3">
    <source>
        <dbReference type="Google" id="ProtNLM"/>
    </source>
</evidence>